<keyword evidence="3" id="KW-1185">Reference proteome</keyword>
<dbReference type="PANTHER" id="PTHR35164:SF9">
    <property type="entry name" value="EXPRESSED PROTEIN"/>
    <property type="match status" value="1"/>
</dbReference>
<dbReference type="Proteomes" id="UP001358586">
    <property type="component" value="Chromosome 3"/>
</dbReference>
<name>A0ABR0QHU5_GOSAR</name>
<evidence type="ECO:0000313" key="3">
    <source>
        <dbReference type="Proteomes" id="UP001358586"/>
    </source>
</evidence>
<comment type="caution">
    <text evidence="2">The sequence shown here is derived from an EMBL/GenBank/DDBJ whole genome shotgun (WGS) entry which is preliminary data.</text>
</comment>
<feature type="coiled-coil region" evidence="1">
    <location>
        <begin position="13"/>
        <end position="96"/>
    </location>
</feature>
<keyword evidence="1" id="KW-0175">Coiled coil</keyword>
<reference evidence="2 3" key="1">
    <citation type="submission" date="2023-03" db="EMBL/GenBank/DDBJ databases">
        <title>WGS of Gossypium arboreum.</title>
        <authorList>
            <person name="Yu D."/>
        </authorList>
    </citation>
    <scope>NUCLEOTIDE SEQUENCE [LARGE SCALE GENOMIC DNA]</scope>
    <source>
        <tissue evidence="2">Leaf</tissue>
    </source>
</reference>
<organism evidence="2 3">
    <name type="scientific">Gossypium arboreum</name>
    <name type="common">Tree cotton</name>
    <name type="synonym">Gossypium nanking</name>
    <dbReference type="NCBI Taxonomy" id="29729"/>
    <lineage>
        <taxon>Eukaryota</taxon>
        <taxon>Viridiplantae</taxon>
        <taxon>Streptophyta</taxon>
        <taxon>Embryophyta</taxon>
        <taxon>Tracheophyta</taxon>
        <taxon>Spermatophyta</taxon>
        <taxon>Magnoliopsida</taxon>
        <taxon>eudicotyledons</taxon>
        <taxon>Gunneridae</taxon>
        <taxon>Pentapetalae</taxon>
        <taxon>rosids</taxon>
        <taxon>malvids</taxon>
        <taxon>Malvales</taxon>
        <taxon>Malvaceae</taxon>
        <taxon>Malvoideae</taxon>
        <taxon>Gossypium</taxon>
    </lineage>
</organism>
<evidence type="ECO:0000256" key="1">
    <source>
        <dbReference type="SAM" id="Coils"/>
    </source>
</evidence>
<gene>
    <name evidence="2" type="ORF">PVK06_007345</name>
</gene>
<evidence type="ECO:0000313" key="2">
    <source>
        <dbReference type="EMBL" id="KAK5838611.1"/>
    </source>
</evidence>
<dbReference type="EMBL" id="JARKNE010000003">
    <property type="protein sequence ID" value="KAK5838611.1"/>
    <property type="molecule type" value="Genomic_DNA"/>
</dbReference>
<sequence>MWQEDERSSSLRANNLAEEVNFLKSELKSIANAEENKKKAMDDLALTLKEVITEANEAKNKLPATQFELEKTKGLVGNLKMKLKLVEEECNEEKKEAI</sequence>
<proteinExistence type="predicted"/>
<dbReference type="PANTHER" id="PTHR35164">
    <property type="entry name" value="EXPRESSED PROTEIN"/>
    <property type="match status" value="1"/>
</dbReference>
<protein>
    <submittedName>
        <fullName evidence="2">Uncharacterized protein</fullName>
    </submittedName>
</protein>
<accession>A0ABR0QHU5</accession>